<feature type="region of interest" description="Disordered" evidence="1">
    <location>
        <begin position="1"/>
        <end position="22"/>
    </location>
</feature>
<sequence>MAAPAPAPTAPPTNATPPAPAAPVFVAPTPEDIAMAHARLVGLVDTLSERSSGGRSRGGRYLKPDSARKHFIFHIAFENLQRGVLPTPHDFEMLFGPAPVINVPSTPAMQRWIDERSGWREKASTRELPTSGEQTLLARYFSVGPRASTLARAGARPGRPPDYVFDFGNFEGVALKKMFLRSTLARKPSTNRATGEDFWQHGPDYIKWLAGDEFDWQFPKHTLMYLELKASIGRPLELSSSRWLLPDLRRAAAAFDDYMKDAFPSLGAPSPEPATPSQPIVRWLRPQLGLGLGAIQVEAPVRAKCELRVIVDGGGVLLELDAPDDDGDATEIRVPASHKILARIQSDGTELDAGSGSAKVTKASTVFTGLALLVTIPIVKANSQSSPTGTYSVDVIDGVDGAPPDPDPDVDEDDDGAPREDETEPPPNTSARKELLSAARRMIQNYATNLPDEPLHLRFDLTPHERKLLHEDADGYALYHYSSGSGPERHVVVSKWKAWAPLNVSEGAKLIQSLVQGPRGRGYVQSFNADALTWRPTFVPPVVALAAPAPRPAPAARPQSLTLTLAEIDGIKGRDGRKRLRWWCTTAIPGECTNGAGDPERRDKLKRKLEALSGTFTVSDAGKLDKYPWPS</sequence>
<evidence type="ECO:0000259" key="2">
    <source>
        <dbReference type="PROSITE" id="PS51061"/>
    </source>
</evidence>
<feature type="domain" description="R3H" evidence="2">
    <location>
        <begin position="433"/>
        <end position="497"/>
    </location>
</feature>
<reference evidence="3 4" key="1">
    <citation type="submission" date="2024-03" db="EMBL/GenBank/DDBJ databases">
        <title>Aureococcus anophagefferens CCMP1851 and Kratosvirus quantuckense: Draft genome of a second virus-susceptible host strain in the model system.</title>
        <authorList>
            <person name="Chase E."/>
            <person name="Truchon A.R."/>
            <person name="Schepens W."/>
            <person name="Wilhelm S.W."/>
        </authorList>
    </citation>
    <scope>NUCLEOTIDE SEQUENCE [LARGE SCALE GENOMIC DNA]</scope>
    <source>
        <strain evidence="3 4">CCMP1851</strain>
    </source>
</reference>
<dbReference type="CDD" id="cd02325">
    <property type="entry name" value="R3H"/>
    <property type="match status" value="1"/>
</dbReference>
<evidence type="ECO:0000313" key="3">
    <source>
        <dbReference type="EMBL" id="KAK7231481.1"/>
    </source>
</evidence>
<evidence type="ECO:0000256" key="1">
    <source>
        <dbReference type="SAM" id="MobiDB-lite"/>
    </source>
</evidence>
<feature type="compositionally biased region" description="Pro residues" evidence="1">
    <location>
        <begin position="1"/>
        <end position="21"/>
    </location>
</feature>
<organism evidence="3 4">
    <name type="scientific">Aureococcus anophagefferens</name>
    <name type="common">Harmful bloom alga</name>
    <dbReference type="NCBI Taxonomy" id="44056"/>
    <lineage>
        <taxon>Eukaryota</taxon>
        <taxon>Sar</taxon>
        <taxon>Stramenopiles</taxon>
        <taxon>Ochrophyta</taxon>
        <taxon>Pelagophyceae</taxon>
        <taxon>Pelagomonadales</taxon>
        <taxon>Pelagomonadaceae</taxon>
        <taxon>Aureococcus</taxon>
    </lineage>
</organism>
<dbReference type="Proteomes" id="UP001363151">
    <property type="component" value="Unassembled WGS sequence"/>
</dbReference>
<dbReference type="EMBL" id="JBBJCI010000406">
    <property type="protein sequence ID" value="KAK7231481.1"/>
    <property type="molecule type" value="Genomic_DNA"/>
</dbReference>
<dbReference type="SUPFAM" id="SSF82708">
    <property type="entry name" value="R3H domain"/>
    <property type="match status" value="1"/>
</dbReference>
<dbReference type="InterPro" id="IPR036867">
    <property type="entry name" value="R3H_dom_sf"/>
</dbReference>
<name>A0ABR1FIL6_AURAN</name>
<feature type="region of interest" description="Disordered" evidence="1">
    <location>
        <begin position="384"/>
        <end position="431"/>
    </location>
</feature>
<keyword evidence="4" id="KW-1185">Reference proteome</keyword>
<dbReference type="SMART" id="SM00393">
    <property type="entry name" value="R3H"/>
    <property type="match status" value="1"/>
</dbReference>
<dbReference type="Pfam" id="PF01424">
    <property type="entry name" value="R3H"/>
    <property type="match status" value="1"/>
</dbReference>
<dbReference type="Gene3D" id="3.30.1370.50">
    <property type="entry name" value="R3H-like domain"/>
    <property type="match status" value="1"/>
</dbReference>
<evidence type="ECO:0000313" key="4">
    <source>
        <dbReference type="Proteomes" id="UP001363151"/>
    </source>
</evidence>
<feature type="compositionally biased region" description="Acidic residues" evidence="1">
    <location>
        <begin position="406"/>
        <end position="415"/>
    </location>
</feature>
<comment type="caution">
    <text evidence="3">The sequence shown here is derived from an EMBL/GenBank/DDBJ whole genome shotgun (WGS) entry which is preliminary data.</text>
</comment>
<protein>
    <recommendedName>
        <fullName evidence="2">R3H domain-containing protein</fullName>
    </recommendedName>
</protein>
<dbReference type="InterPro" id="IPR001374">
    <property type="entry name" value="R3H_dom"/>
</dbReference>
<proteinExistence type="predicted"/>
<gene>
    <name evidence="3" type="ORF">SO694_0047801</name>
</gene>
<accession>A0ABR1FIL6</accession>
<dbReference type="PROSITE" id="PS51061">
    <property type="entry name" value="R3H"/>
    <property type="match status" value="1"/>
</dbReference>